<dbReference type="EC" id="2.7.11.1" evidence="1"/>
<feature type="region of interest" description="Disordered" evidence="9">
    <location>
        <begin position="1"/>
        <end position="44"/>
    </location>
</feature>
<dbReference type="Proteomes" id="UP000788993">
    <property type="component" value="Unassembled WGS sequence"/>
</dbReference>
<keyword evidence="5" id="KW-0418">Kinase</keyword>
<organism evidence="11 12">
    <name type="scientific">Ogataea polymorpha</name>
    <dbReference type="NCBI Taxonomy" id="460523"/>
    <lineage>
        <taxon>Eukaryota</taxon>
        <taxon>Fungi</taxon>
        <taxon>Dikarya</taxon>
        <taxon>Ascomycota</taxon>
        <taxon>Saccharomycotina</taxon>
        <taxon>Pichiomycetes</taxon>
        <taxon>Pichiales</taxon>
        <taxon>Pichiaceae</taxon>
        <taxon>Ogataea</taxon>
    </lineage>
</organism>
<evidence type="ECO:0000256" key="8">
    <source>
        <dbReference type="ARBA" id="ARBA00048679"/>
    </source>
</evidence>
<dbReference type="GO" id="GO:0005737">
    <property type="term" value="C:cytoplasm"/>
    <property type="evidence" value="ECO:0007669"/>
    <property type="project" value="TreeGrafter"/>
</dbReference>
<evidence type="ECO:0000256" key="6">
    <source>
        <dbReference type="ARBA" id="ARBA00022840"/>
    </source>
</evidence>
<evidence type="ECO:0000256" key="7">
    <source>
        <dbReference type="ARBA" id="ARBA00047899"/>
    </source>
</evidence>
<proteinExistence type="predicted"/>
<name>A0A9P8SZS8_9ASCO</name>
<dbReference type="Gene3D" id="1.10.510.10">
    <property type="entry name" value="Transferase(Phosphotransferase) domain 1"/>
    <property type="match status" value="1"/>
</dbReference>
<feature type="compositionally biased region" description="Polar residues" evidence="9">
    <location>
        <begin position="144"/>
        <end position="154"/>
    </location>
</feature>
<comment type="catalytic activity">
    <reaction evidence="7">
        <text>L-threonyl-[protein] + ATP = O-phospho-L-threonyl-[protein] + ADP + H(+)</text>
        <dbReference type="Rhea" id="RHEA:46608"/>
        <dbReference type="Rhea" id="RHEA-COMP:11060"/>
        <dbReference type="Rhea" id="RHEA-COMP:11605"/>
        <dbReference type="ChEBI" id="CHEBI:15378"/>
        <dbReference type="ChEBI" id="CHEBI:30013"/>
        <dbReference type="ChEBI" id="CHEBI:30616"/>
        <dbReference type="ChEBI" id="CHEBI:61977"/>
        <dbReference type="ChEBI" id="CHEBI:456216"/>
        <dbReference type="EC" id="2.7.11.1"/>
    </reaction>
</comment>
<dbReference type="InterPro" id="IPR024604">
    <property type="entry name" value="GSG2_C"/>
</dbReference>
<keyword evidence="3" id="KW-0808">Transferase</keyword>
<dbReference type="GO" id="GO:0000278">
    <property type="term" value="P:mitotic cell cycle"/>
    <property type="evidence" value="ECO:0007669"/>
    <property type="project" value="TreeGrafter"/>
</dbReference>
<dbReference type="SUPFAM" id="SSF56112">
    <property type="entry name" value="Protein kinase-like (PK-like)"/>
    <property type="match status" value="1"/>
</dbReference>
<keyword evidence="12" id="KW-1185">Reference proteome</keyword>
<protein>
    <recommendedName>
        <fullName evidence="1">non-specific serine/threonine protein kinase</fullName>
        <ecNumber evidence="1">2.7.11.1</ecNumber>
    </recommendedName>
</protein>
<keyword evidence="6" id="KW-0067">ATP-binding</keyword>
<evidence type="ECO:0000313" key="11">
    <source>
        <dbReference type="EMBL" id="KAH3660721.1"/>
    </source>
</evidence>
<evidence type="ECO:0000256" key="5">
    <source>
        <dbReference type="ARBA" id="ARBA00022777"/>
    </source>
</evidence>
<evidence type="ECO:0000256" key="1">
    <source>
        <dbReference type="ARBA" id="ARBA00012513"/>
    </source>
</evidence>
<evidence type="ECO:0000256" key="2">
    <source>
        <dbReference type="ARBA" id="ARBA00022527"/>
    </source>
</evidence>
<dbReference type="OrthoDB" id="5327538at2759"/>
<dbReference type="InterPro" id="IPR011009">
    <property type="entry name" value="Kinase-like_dom_sf"/>
</dbReference>
<feature type="domain" description="Protein kinase" evidence="10">
    <location>
        <begin position="304"/>
        <end position="633"/>
    </location>
</feature>
<evidence type="ECO:0000259" key="10">
    <source>
        <dbReference type="PROSITE" id="PS50011"/>
    </source>
</evidence>
<evidence type="ECO:0000313" key="12">
    <source>
        <dbReference type="Proteomes" id="UP000788993"/>
    </source>
</evidence>
<feature type="compositionally biased region" description="Low complexity" evidence="9">
    <location>
        <begin position="13"/>
        <end position="28"/>
    </location>
</feature>
<dbReference type="PANTHER" id="PTHR24419:SF18">
    <property type="entry name" value="SERINE_THREONINE-PROTEIN KINASE HASPIN"/>
    <property type="match status" value="1"/>
</dbReference>
<evidence type="ECO:0000256" key="9">
    <source>
        <dbReference type="SAM" id="MobiDB-lite"/>
    </source>
</evidence>
<reference evidence="11" key="2">
    <citation type="submission" date="2021-01" db="EMBL/GenBank/DDBJ databases">
        <authorList>
            <person name="Schikora-Tamarit M.A."/>
        </authorList>
    </citation>
    <scope>NUCLEOTIDE SEQUENCE</scope>
    <source>
        <strain evidence="11">NCAIM Y.01608</strain>
    </source>
</reference>
<evidence type="ECO:0000256" key="4">
    <source>
        <dbReference type="ARBA" id="ARBA00022741"/>
    </source>
</evidence>
<keyword evidence="4" id="KW-0547">Nucleotide-binding</keyword>
<dbReference type="GO" id="GO:0035556">
    <property type="term" value="P:intracellular signal transduction"/>
    <property type="evidence" value="ECO:0007669"/>
    <property type="project" value="TreeGrafter"/>
</dbReference>
<dbReference type="InterPro" id="IPR000719">
    <property type="entry name" value="Prot_kinase_dom"/>
</dbReference>
<dbReference type="EMBL" id="JAEUBD010001468">
    <property type="protein sequence ID" value="KAH3660721.1"/>
    <property type="molecule type" value="Genomic_DNA"/>
</dbReference>
<dbReference type="Gene3D" id="3.30.200.20">
    <property type="entry name" value="Phosphorylase Kinase, domain 1"/>
    <property type="match status" value="1"/>
</dbReference>
<keyword evidence="2" id="KW-0723">Serine/threonine-protein kinase</keyword>
<comment type="catalytic activity">
    <reaction evidence="8">
        <text>L-seryl-[protein] + ATP = O-phospho-L-seryl-[protein] + ADP + H(+)</text>
        <dbReference type="Rhea" id="RHEA:17989"/>
        <dbReference type="Rhea" id="RHEA-COMP:9863"/>
        <dbReference type="Rhea" id="RHEA-COMP:11604"/>
        <dbReference type="ChEBI" id="CHEBI:15378"/>
        <dbReference type="ChEBI" id="CHEBI:29999"/>
        <dbReference type="ChEBI" id="CHEBI:30616"/>
        <dbReference type="ChEBI" id="CHEBI:83421"/>
        <dbReference type="ChEBI" id="CHEBI:456216"/>
        <dbReference type="EC" id="2.7.11.1"/>
    </reaction>
</comment>
<reference evidence="11" key="1">
    <citation type="journal article" date="2021" name="Open Biol.">
        <title>Shared evolutionary footprints suggest mitochondrial oxidative damage underlies multiple complex I losses in fungi.</title>
        <authorList>
            <person name="Schikora-Tamarit M.A."/>
            <person name="Marcet-Houben M."/>
            <person name="Nosek J."/>
            <person name="Gabaldon T."/>
        </authorList>
    </citation>
    <scope>NUCLEOTIDE SEQUENCE</scope>
    <source>
        <strain evidence="11">NCAIM Y.01608</strain>
    </source>
</reference>
<dbReference type="GO" id="GO:0072354">
    <property type="term" value="F:histone H3T3 kinase activity"/>
    <property type="evidence" value="ECO:0007669"/>
    <property type="project" value="TreeGrafter"/>
</dbReference>
<dbReference type="PROSITE" id="PS50011">
    <property type="entry name" value="PROTEIN_KINASE_DOM"/>
    <property type="match status" value="1"/>
</dbReference>
<dbReference type="AlphaFoldDB" id="A0A9P8SZS8"/>
<feature type="region of interest" description="Disordered" evidence="9">
    <location>
        <begin position="135"/>
        <end position="169"/>
    </location>
</feature>
<gene>
    <name evidence="11" type="ORF">OGATHE_005053</name>
</gene>
<dbReference type="GO" id="GO:0005634">
    <property type="term" value="C:nucleus"/>
    <property type="evidence" value="ECO:0007669"/>
    <property type="project" value="TreeGrafter"/>
</dbReference>
<accession>A0A9P8SZS8</accession>
<evidence type="ECO:0000256" key="3">
    <source>
        <dbReference type="ARBA" id="ARBA00022679"/>
    </source>
</evidence>
<dbReference type="GO" id="GO:0005524">
    <property type="term" value="F:ATP binding"/>
    <property type="evidence" value="ECO:0007669"/>
    <property type="project" value="UniProtKB-KW"/>
</dbReference>
<sequence length="633" mass="71190">MLASNKRHGMVLSGSASPTGSPAPTVPSFGSHKRISRLPTKSGSLSLNELLQENRSFEVYQDNRGDTLSRLRGAPTADRKRVLAETTINKLSEREDKKNNRLSTLSLATTSSVSTRSTGSSLKSIAHRIAGAVKGDGKDAAENAENTIVDTQTTPKDDPESPQLKKKSSFLRLRHSISLRSLTSRDETTLSSSSSRRLTLNNLRKSFIGGTANNSRTSVDISLPVPNQTSRDKIKNKLRNSSSLLSISSFMSTGSSRTRCESKEVFAIRAEEYDSLQHKLLLKLCNQQRVVSFNALMNKMLSKAKVLEKLADSSYSEVFLERDSNTGEPHSVWKVISFGDENLNQPTLKELIQEQSITMAMSSVPGFIKMKSATVVRGPMPSELLHLWDKYNHKYGSNNARPDEYSKSQLHLVIRLEYGGQDLEHFELKSWTQALEIFVRIVEILKRGQDAYEFEHRDLHWGNIVIKERSAGSADAAIPQDSLAELTLDEQSSVEVKLIDYTLSRARIGGQTMFTGLDSPHFFKGKGDYQFDVYRLMRQQLSGQSEADIDWSVYSPSTNLLWLHYVVDKLLHHKKLKPLRLNPLTRSASYLNMNNLTQEADNYEQLVQLHKLLDPTRKKRKFGSLDGILEWIR</sequence>
<dbReference type="Pfam" id="PF12330">
    <property type="entry name" value="Haspin_kinase"/>
    <property type="match status" value="1"/>
</dbReference>
<dbReference type="PANTHER" id="PTHR24419">
    <property type="entry name" value="INTERLEUKIN-1 RECEPTOR-ASSOCIATED KINASE"/>
    <property type="match status" value="1"/>
</dbReference>
<comment type="caution">
    <text evidence="11">The sequence shown here is derived from an EMBL/GenBank/DDBJ whole genome shotgun (WGS) entry which is preliminary data.</text>
</comment>
<dbReference type="SMART" id="SM01331">
    <property type="entry name" value="DUF3635"/>
    <property type="match status" value="1"/>
</dbReference>